<dbReference type="InterPro" id="IPR051397">
    <property type="entry name" value="Zn-ADH-like_protein"/>
</dbReference>
<dbReference type="CDD" id="cd08241">
    <property type="entry name" value="QOR1"/>
    <property type="match status" value="1"/>
</dbReference>
<dbReference type="Proteomes" id="UP000217199">
    <property type="component" value="Unassembled WGS sequence"/>
</dbReference>
<comment type="caution">
    <text evidence="2">The sequence shown here is derived from an EMBL/GenBank/DDBJ whole genome shotgun (WGS) entry which is preliminary data.</text>
</comment>
<dbReference type="InterPro" id="IPR036291">
    <property type="entry name" value="NAD(P)-bd_dom_sf"/>
</dbReference>
<dbReference type="STRING" id="2282107.A0A286UGT9"/>
<dbReference type="GO" id="GO:0008270">
    <property type="term" value="F:zinc ion binding"/>
    <property type="evidence" value="ECO:0007669"/>
    <property type="project" value="InterPro"/>
</dbReference>
<dbReference type="Pfam" id="PF00107">
    <property type="entry name" value="ADH_zinc_N"/>
    <property type="match status" value="1"/>
</dbReference>
<dbReference type="PANTHER" id="PTHR43677:SF4">
    <property type="entry name" value="QUINONE OXIDOREDUCTASE-LIKE PROTEIN 2"/>
    <property type="match status" value="1"/>
</dbReference>
<name>A0A286UGT9_9AGAM</name>
<dbReference type="InterPro" id="IPR011032">
    <property type="entry name" value="GroES-like_sf"/>
</dbReference>
<keyword evidence="3" id="KW-1185">Reference proteome</keyword>
<sequence>MRAFVINKYAHPSEVRLTPDAPEPKAKDDELLVDVYSAGLNFFDILQSQGKYQNQPPFPFVLGSEYSGKISSDSPIPKGCPFKPGDRVFGYAQGSFADKVTASWKHMVPLPDNMSFDQGAGLHITWPTSYEALVGRAELKPNEWVLITAAAGGVGIVASQLAKALGAKVIAAAGSQEKMEVCRKYGSADYAVDYTSPNWQKQVLEITKGKGVDVIYDPVGRIRDCLKCIAWKGRAIVVGFAGGEIEKLPLNLVLLKNIAVTGIHWGAYSKNEPERIPVVWNSLLDLLKSGKVQPVIYEKTYTIENLAEGLRDIEKRKTWGKAIIRVKEETPAAPKAKL</sequence>
<dbReference type="InterPro" id="IPR020843">
    <property type="entry name" value="ER"/>
</dbReference>
<dbReference type="GO" id="GO:0016491">
    <property type="term" value="F:oxidoreductase activity"/>
    <property type="evidence" value="ECO:0007669"/>
    <property type="project" value="InterPro"/>
</dbReference>
<dbReference type="OrthoDB" id="10257049at2759"/>
<dbReference type="GO" id="GO:0005739">
    <property type="term" value="C:mitochondrion"/>
    <property type="evidence" value="ECO:0007669"/>
    <property type="project" value="TreeGrafter"/>
</dbReference>
<dbReference type="Pfam" id="PF08240">
    <property type="entry name" value="ADH_N"/>
    <property type="match status" value="1"/>
</dbReference>
<dbReference type="InterPro" id="IPR013154">
    <property type="entry name" value="ADH-like_N"/>
</dbReference>
<accession>A0A286UGT9</accession>
<dbReference type="EMBL" id="NBII01000005">
    <property type="protein sequence ID" value="PAV18684.1"/>
    <property type="molecule type" value="Genomic_DNA"/>
</dbReference>
<dbReference type="Gene3D" id="3.40.50.720">
    <property type="entry name" value="NAD(P)-binding Rossmann-like Domain"/>
    <property type="match status" value="1"/>
</dbReference>
<dbReference type="Gene3D" id="3.90.180.10">
    <property type="entry name" value="Medium-chain alcohol dehydrogenases, catalytic domain"/>
    <property type="match status" value="1"/>
</dbReference>
<protein>
    <submittedName>
        <fullName evidence="2">Alcohol dehydrogenase</fullName>
    </submittedName>
</protein>
<dbReference type="InterPro" id="IPR002364">
    <property type="entry name" value="Quin_OxRdtase/zeta-crystal_CS"/>
</dbReference>
<dbReference type="InParanoid" id="A0A286UGT9"/>
<proteinExistence type="predicted"/>
<dbReference type="AlphaFoldDB" id="A0A286UGT9"/>
<dbReference type="SMART" id="SM00829">
    <property type="entry name" value="PKS_ER"/>
    <property type="match status" value="1"/>
</dbReference>
<dbReference type="SUPFAM" id="SSF51735">
    <property type="entry name" value="NAD(P)-binding Rossmann-fold domains"/>
    <property type="match status" value="1"/>
</dbReference>
<organism evidence="2 3">
    <name type="scientific">Pyrrhoderma noxium</name>
    <dbReference type="NCBI Taxonomy" id="2282107"/>
    <lineage>
        <taxon>Eukaryota</taxon>
        <taxon>Fungi</taxon>
        <taxon>Dikarya</taxon>
        <taxon>Basidiomycota</taxon>
        <taxon>Agaricomycotina</taxon>
        <taxon>Agaricomycetes</taxon>
        <taxon>Hymenochaetales</taxon>
        <taxon>Hymenochaetaceae</taxon>
        <taxon>Pyrrhoderma</taxon>
    </lineage>
</organism>
<dbReference type="SUPFAM" id="SSF50129">
    <property type="entry name" value="GroES-like"/>
    <property type="match status" value="1"/>
</dbReference>
<evidence type="ECO:0000259" key="1">
    <source>
        <dbReference type="SMART" id="SM00829"/>
    </source>
</evidence>
<dbReference type="PANTHER" id="PTHR43677">
    <property type="entry name" value="SHORT-CHAIN DEHYDROGENASE/REDUCTASE"/>
    <property type="match status" value="1"/>
</dbReference>
<evidence type="ECO:0000313" key="2">
    <source>
        <dbReference type="EMBL" id="PAV18684.1"/>
    </source>
</evidence>
<reference evidence="2 3" key="1">
    <citation type="journal article" date="2017" name="Mol. Ecol.">
        <title>Comparative and population genomic landscape of Phellinus noxius: A hypervariable fungus causing root rot in trees.</title>
        <authorList>
            <person name="Chung C.L."/>
            <person name="Lee T.J."/>
            <person name="Akiba M."/>
            <person name="Lee H.H."/>
            <person name="Kuo T.H."/>
            <person name="Liu D."/>
            <person name="Ke H.M."/>
            <person name="Yokoi T."/>
            <person name="Roa M.B."/>
            <person name="Lu M.J."/>
            <person name="Chang Y.Y."/>
            <person name="Ann P.J."/>
            <person name="Tsai J.N."/>
            <person name="Chen C.Y."/>
            <person name="Tzean S.S."/>
            <person name="Ota Y."/>
            <person name="Hattori T."/>
            <person name="Sahashi N."/>
            <person name="Liou R.F."/>
            <person name="Kikuchi T."/>
            <person name="Tsai I.J."/>
        </authorList>
    </citation>
    <scope>NUCLEOTIDE SEQUENCE [LARGE SCALE GENOMIC DNA]</scope>
    <source>
        <strain evidence="2 3">FFPRI411160</strain>
    </source>
</reference>
<dbReference type="PROSITE" id="PS01162">
    <property type="entry name" value="QOR_ZETA_CRYSTAL"/>
    <property type="match status" value="1"/>
</dbReference>
<feature type="domain" description="Enoyl reductase (ER)" evidence="1">
    <location>
        <begin position="10"/>
        <end position="324"/>
    </location>
</feature>
<gene>
    <name evidence="2" type="ORF">PNOK_0552700</name>
</gene>
<evidence type="ECO:0000313" key="3">
    <source>
        <dbReference type="Proteomes" id="UP000217199"/>
    </source>
</evidence>
<dbReference type="InterPro" id="IPR013149">
    <property type="entry name" value="ADH-like_C"/>
</dbReference>